<dbReference type="PROSITE" id="PS50928">
    <property type="entry name" value="ABC_TM1"/>
    <property type="match status" value="1"/>
</dbReference>
<accession>A0ABT2UN62</accession>
<comment type="similarity">
    <text evidence="7">Belongs to the binding-protein-dependent transport system permease family.</text>
</comment>
<protein>
    <submittedName>
        <fullName evidence="9">Carbohydrate ABC transporter permease</fullName>
    </submittedName>
</protein>
<name>A0ABT2UN62_9BACL</name>
<keyword evidence="6 7" id="KW-0472">Membrane</keyword>
<feature type="transmembrane region" description="Helical" evidence="7">
    <location>
        <begin position="108"/>
        <end position="128"/>
    </location>
</feature>
<feature type="transmembrane region" description="Helical" evidence="7">
    <location>
        <begin position="257"/>
        <end position="277"/>
    </location>
</feature>
<dbReference type="PANTHER" id="PTHR43744:SF9">
    <property type="entry name" value="POLYGALACTURONAN_RHAMNOGALACTURONAN TRANSPORT SYSTEM PERMEASE PROTEIN YTCP"/>
    <property type="match status" value="1"/>
</dbReference>
<keyword evidence="3" id="KW-1003">Cell membrane</keyword>
<feature type="transmembrane region" description="Helical" evidence="7">
    <location>
        <begin position="69"/>
        <end position="96"/>
    </location>
</feature>
<sequence>MILSSSDRWINMIITVLLVIIAISALFPLYYVFVISFTDPSEYLRGGIILFPEKWTLSSYQYILSTPTFVRAIGVSSFLAVVGTACSLLVTSALAYTVSRKQLYGRRLLMLGILLTTLFQPGIIPPFILVKELGLMNNIWALILPALTSGWYVLLMKGFFDGIPVSLEEAATIDGAGDLGVWFRIILPLSLPAMAAFGLFYAVAYWNTFFTAVLYMNDHTKWPLQVLLQNMLIDSSTAMGGDAAAEMMAEQRIPPETLKMAAVVVATVPILMVYPFLQKHFSKGAMVGSVKE</sequence>
<evidence type="ECO:0000259" key="8">
    <source>
        <dbReference type="PROSITE" id="PS50928"/>
    </source>
</evidence>
<feature type="transmembrane region" description="Helical" evidence="7">
    <location>
        <begin position="140"/>
        <end position="160"/>
    </location>
</feature>
<dbReference type="Pfam" id="PF00528">
    <property type="entry name" value="BPD_transp_1"/>
    <property type="match status" value="1"/>
</dbReference>
<feature type="domain" description="ABC transmembrane type-1" evidence="8">
    <location>
        <begin position="73"/>
        <end position="277"/>
    </location>
</feature>
<evidence type="ECO:0000256" key="2">
    <source>
        <dbReference type="ARBA" id="ARBA00022448"/>
    </source>
</evidence>
<dbReference type="SUPFAM" id="SSF161098">
    <property type="entry name" value="MetI-like"/>
    <property type="match status" value="1"/>
</dbReference>
<dbReference type="RefSeq" id="WP_262686934.1">
    <property type="nucleotide sequence ID" value="NZ_JAOQIO010000098.1"/>
</dbReference>
<dbReference type="Gene3D" id="1.10.3720.10">
    <property type="entry name" value="MetI-like"/>
    <property type="match status" value="1"/>
</dbReference>
<dbReference type="EMBL" id="JAOQIO010000098">
    <property type="protein sequence ID" value="MCU6796083.1"/>
    <property type="molecule type" value="Genomic_DNA"/>
</dbReference>
<evidence type="ECO:0000256" key="4">
    <source>
        <dbReference type="ARBA" id="ARBA00022692"/>
    </source>
</evidence>
<dbReference type="PANTHER" id="PTHR43744">
    <property type="entry name" value="ABC TRANSPORTER PERMEASE PROTEIN MG189-RELATED-RELATED"/>
    <property type="match status" value="1"/>
</dbReference>
<comment type="subcellular location">
    <subcellularLocation>
        <location evidence="1 7">Cell membrane</location>
        <topology evidence="1 7">Multi-pass membrane protein</topology>
    </subcellularLocation>
</comment>
<feature type="transmembrane region" description="Helical" evidence="7">
    <location>
        <begin position="12"/>
        <end position="33"/>
    </location>
</feature>
<keyword evidence="5 7" id="KW-1133">Transmembrane helix</keyword>
<comment type="caution">
    <text evidence="9">The sequence shown here is derived from an EMBL/GenBank/DDBJ whole genome shotgun (WGS) entry which is preliminary data.</text>
</comment>
<keyword evidence="2 7" id="KW-0813">Transport</keyword>
<proteinExistence type="inferred from homology"/>
<gene>
    <name evidence="9" type="ORF">OB236_28580</name>
</gene>
<evidence type="ECO:0000256" key="1">
    <source>
        <dbReference type="ARBA" id="ARBA00004651"/>
    </source>
</evidence>
<dbReference type="InterPro" id="IPR035906">
    <property type="entry name" value="MetI-like_sf"/>
</dbReference>
<evidence type="ECO:0000256" key="5">
    <source>
        <dbReference type="ARBA" id="ARBA00022989"/>
    </source>
</evidence>
<dbReference type="CDD" id="cd06261">
    <property type="entry name" value="TM_PBP2"/>
    <property type="match status" value="1"/>
</dbReference>
<keyword evidence="4 7" id="KW-0812">Transmembrane</keyword>
<evidence type="ECO:0000256" key="7">
    <source>
        <dbReference type="RuleBase" id="RU363032"/>
    </source>
</evidence>
<evidence type="ECO:0000256" key="6">
    <source>
        <dbReference type="ARBA" id="ARBA00023136"/>
    </source>
</evidence>
<feature type="transmembrane region" description="Helical" evidence="7">
    <location>
        <begin position="181"/>
        <end position="206"/>
    </location>
</feature>
<organism evidence="9 10">
    <name type="scientific">Paenibacillus baimaensis</name>
    <dbReference type="NCBI Taxonomy" id="2982185"/>
    <lineage>
        <taxon>Bacteria</taxon>
        <taxon>Bacillati</taxon>
        <taxon>Bacillota</taxon>
        <taxon>Bacilli</taxon>
        <taxon>Bacillales</taxon>
        <taxon>Paenibacillaceae</taxon>
        <taxon>Paenibacillus</taxon>
    </lineage>
</organism>
<reference evidence="9 10" key="1">
    <citation type="submission" date="2022-09" db="EMBL/GenBank/DDBJ databases">
        <authorList>
            <person name="Han X.L."/>
            <person name="Wang Q."/>
            <person name="Lu T."/>
        </authorList>
    </citation>
    <scope>NUCLEOTIDE SEQUENCE [LARGE SCALE GENOMIC DNA]</scope>
    <source>
        <strain evidence="9 10">WQ 127069</strain>
    </source>
</reference>
<evidence type="ECO:0000313" key="9">
    <source>
        <dbReference type="EMBL" id="MCU6796083.1"/>
    </source>
</evidence>
<evidence type="ECO:0000256" key="3">
    <source>
        <dbReference type="ARBA" id="ARBA00022475"/>
    </source>
</evidence>
<evidence type="ECO:0000313" key="10">
    <source>
        <dbReference type="Proteomes" id="UP001652445"/>
    </source>
</evidence>
<keyword evidence="10" id="KW-1185">Reference proteome</keyword>
<dbReference type="Proteomes" id="UP001652445">
    <property type="component" value="Unassembled WGS sequence"/>
</dbReference>
<dbReference type="InterPro" id="IPR000515">
    <property type="entry name" value="MetI-like"/>
</dbReference>